<dbReference type="InterPro" id="IPR036390">
    <property type="entry name" value="WH_DNA-bd_sf"/>
</dbReference>
<dbReference type="EMBL" id="CP078075">
    <property type="protein sequence ID" value="WDM45349.1"/>
    <property type="molecule type" value="Genomic_DNA"/>
</dbReference>
<dbReference type="SUPFAM" id="SSF46785">
    <property type="entry name" value="Winged helix' DNA-binding domain"/>
    <property type="match status" value="1"/>
</dbReference>
<dbReference type="PANTHER" id="PTHR33164:SF95">
    <property type="entry name" value="TRANSCRIPTIONAL REGULATOR"/>
    <property type="match status" value="1"/>
</dbReference>
<feature type="domain" description="HTH marR-type" evidence="1">
    <location>
        <begin position="1"/>
        <end position="137"/>
    </location>
</feature>
<protein>
    <submittedName>
        <fullName evidence="2">MarR family transcriptional regulator</fullName>
    </submittedName>
</protein>
<reference evidence="2 3" key="1">
    <citation type="submission" date="2021-06" db="EMBL/GenBank/DDBJ databases">
        <title>Genome-based taxonomic framework of Microbacterium strains isolated from marine environment, the description of four new species and reclassification of four preexisting species.</title>
        <authorList>
            <person name="Lee S.D."/>
            <person name="Kim S.-M."/>
            <person name="Byeon Y.-S."/>
            <person name="Yang H.L."/>
            <person name="Kim I.S."/>
        </authorList>
    </citation>
    <scope>NUCLEOTIDE SEQUENCE [LARGE SCALE GENOMIC DNA]</scope>
    <source>
        <strain evidence="2 3">KACC 14465</strain>
    </source>
</reference>
<dbReference type="RefSeq" id="WP_282215518.1">
    <property type="nucleotide sequence ID" value="NZ_BAAAUN010000001.1"/>
</dbReference>
<sequence>MERLDGRATWQVSRAHLRAYSLLQELFADAGARAYHYRLLAALDEAGAVSQAELGRVTGLDRSDVSVALSALEKDALIMRAAHPTDRRQNLVSLTARGRDELLRLDAVVEQAQTEFLAPLTAEERGVFLDMITRLGREPDAGS</sequence>
<dbReference type="Pfam" id="PF12802">
    <property type="entry name" value="MarR_2"/>
    <property type="match status" value="1"/>
</dbReference>
<organism evidence="2 3">
    <name type="scientific">Microbacterium luteolum</name>
    <name type="common">Aureobacterium luteolum</name>
    <dbReference type="NCBI Taxonomy" id="69367"/>
    <lineage>
        <taxon>Bacteria</taxon>
        <taxon>Bacillati</taxon>
        <taxon>Actinomycetota</taxon>
        <taxon>Actinomycetes</taxon>
        <taxon>Micrococcales</taxon>
        <taxon>Microbacteriaceae</taxon>
        <taxon>Microbacterium</taxon>
    </lineage>
</organism>
<proteinExistence type="predicted"/>
<dbReference type="InterPro" id="IPR039422">
    <property type="entry name" value="MarR/SlyA-like"/>
</dbReference>
<dbReference type="InterPro" id="IPR000835">
    <property type="entry name" value="HTH_MarR-typ"/>
</dbReference>
<dbReference type="Gene3D" id="1.10.10.10">
    <property type="entry name" value="Winged helix-like DNA-binding domain superfamily/Winged helix DNA-binding domain"/>
    <property type="match status" value="1"/>
</dbReference>
<dbReference type="PANTHER" id="PTHR33164">
    <property type="entry name" value="TRANSCRIPTIONAL REGULATOR, MARR FAMILY"/>
    <property type="match status" value="1"/>
</dbReference>
<dbReference type="PRINTS" id="PR00598">
    <property type="entry name" value="HTHMARR"/>
</dbReference>
<dbReference type="InterPro" id="IPR036388">
    <property type="entry name" value="WH-like_DNA-bd_sf"/>
</dbReference>
<evidence type="ECO:0000313" key="2">
    <source>
        <dbReference type="EMBL" id="WDM45349.1"/>
    </source>
</evidence>
<evidence type="ECO:0000313" key="3">
    <source>
        <dbReference type="Proteomes" id="UP001215097"/>
    </source>
</evidence>
<evidence type="ECO:0000259" key="1">
    <source>
        <dbReference type="PROSITE" id="PS50995"/>
    </source>
</evidence>
<keyword evidence="3" id="KW-1185">Reference proteome</keyword>
<gene>
    <name evidence="2" type="ORF">KV395_19795</name>
</gene>
<dbReference type="Proteomes" id="UP001215097">
    <property type="component" value="Chromosome"/>
</dbReference>
<name>A0ABY7XVP9_MICLT</name>
<dbReference type="PROSITE" id="PS50995">
    <property type="entry name" value="HTH_MARR_2"/>
    <property type="match status" value="1"/>
</dbReference>
<accession>A0ABY7XVP9</accession>
<dbReference type="SMART" id="SM00347">
    <property type="entry name" value="HTH_MARR"/>
    <property type="match status" value="1"/>
</dbReference>